<dbReference type="EMBL" id="BGPR01059018">
    <property type="protein sequence ID" value="GBO35094.1"/>
    <property type="molecule type" value="Genomic_DNA"/>
</dbReference>
<accession>A0A4Y2WEM5</accession>
<dbReference type="AlphaFoldDB" id="A0A4Y2WEM5"/>
<dbReference type="Proteomes" id="UP000499080">
    <property type="component" value="Unassembled WGS sequence"/>
</dbReference>
<reference evidence="1 2" key="1">
    <citation type="journal article" date="2019" name="Sci. Rep.">
        <title>Orb-weaving spider Araneus ventricosus genome elucidates the spidroin gene catalogue.</title>
        <authorList>
            <person name="Kono N."/>
            <person name="Nakamura H."/>
            <person name="Ohtoshi R."/>
            <person name="Moran D.A.P."/>
            <person name="Shinohara A."/>
            <person name="Yoshida Y."/>
            <person name="Fujiwara M."/>
            <person name="Mori M."/>
            <person name="Tomita M."/>
            <person name="Arakawa K."/>
        </authorList>
    </citation>
    <scope>NUCLEOTIDE SEQUENCE [LARGE SCALE GENOMIC DNA]</scope>
</reference>
<sequence>MKTGAKPESELFDRLLRRRRKMVENATLEEPEKDPKQELKAVYSAIMWAHLRKNGFWSFRTSSCHPVRVLNLDYKPKTIDKVELRWLRREPVVDIVARPRIFRITMSHRQSWRILKGLMKNNEQQWKELLLESLLGDSDVAAAI</sequence>
<keyword evidence="2" id="KW-1185">Reference proteome</keyword>
<comment type="caution">
    <text evidence="1">The sequence shown here is derived from an EMBL/GenBank/DDBJ whole genome shotgun (WGS) entry which is preliminary data.</text>
</comment>
<evidence type="ECO:0000313" key="2">
    <source>
        <dbReference type="Proteomes" id="UP000499080"/>
    </source>
</evidence>
<evidence type="ECO:0000313" key="1">
    <source>
        <dbReference type="EMBL" id="GBO35094.1"/>
    </source>
</evidence>
<proteinExistence type="predicted"/>
<gene>
    <name evidence="1" type="ORF">AVEN_139746_1</name>
</gene>
<organism evidence="1 2">
    <name type="scientific">Araneus ventricosus</name>
    <name type="common">Orbweaver spider</name>
    <name type="synonym">Epeira ventricosa</name>
    <dbReference type="NCBI Taxonomy" id="182803"/>
    <lineage>
        <taxon>Eukaryota</taxon>
        <taxon>Metazoa</taxon>
        <taxon>Ecdysozoa</taxon>
        <taxon>Arthropoda</taxon>
        <taxon>Chelicerata</taxon>
        <taxon>Arachnida</taxon>
        <taxon>Araneae</taxon>
        <taxon>Araneomorphae</taxon>
        <taxon>Entelegynae</taxon>
        <taxon>Araneoidea</taxon>
        <taxon>Araneidae</taxon>
        <taxon>Araneus</taxon>
    </lineage>
</organism>
<name>A0A4Y2WEM5_ARAVE</name>
<protein>
    <submittedName>
        <fullName evidence="1">Uncharacterized protein</fullName>
    </submittedName>
</protein>